<organism evidence="7 8">
    <name type="scientific">Tessaracoccus flavescens</name>
    <dbReference type="NCBI Taxonomy" id="399497"/>
    <lineage>
        <taxon>Bacteria</taxon>
        <taxon>Bacillati</taxon>
        <taxon>Actinomycetota</taxon>
        <taxon>Actinomycetes</taxon>
        <taxon>Propionibacteriales</taxon>
        <taxon>Propionibacteriaceae</taxon>
        <taxon>Tessaracoccus</taxon>
    </lineage>
</organism>
<protein>
    <submittedName>
        <fullName evidence="7">Histidinol-phosphate transaminase</fullName>
        <ecNumber evidence="7">2.6.1.9</ecNumber>
    </submittedName>
</protein>
<dbReference type="InterPro" id="IPR015422">
    <property type="entry name" value="PyrdxlP-dep_Trfase_small"/>
</dbReference>
<dbReference type="PANTHER" id="PTHR43643:SF3">
    <property type="entry name" value="HISTIDINOL-PHOSPHATE AMINOTRANSFERASE"/>
    <property type="match status" value="1"/>
</dbReference>
<comment type="cofactor">
    <cofactor evidence="1 5">
        <name>pyridoxal 5'-phosphate</name>
        <dbReference type="ChEBI" id="CHEBI:597326"/>
    </cofactor>
</comment>
<feature type="non-terminal residue" evidence="7">
    <location>
        <position position="281"/>
    </location>
</feature>
<keyword evidence="4 5" id="KW-0663">Pyridoxal phosphate</keyword>
<keyword evidence="3 7" id="KW-0808">Transferase</keyword>
<comment type="similarity">
    <text evidence="5">Belongs to the class-II pyridoxal-phosphate-dependent aminotransferase family.</text>
</comment>
<keyword evidence="2 7" id="KW-0032">Aminotransferase</keyword>
<gene>
    <name evidence="7" type="ORF">K8V15_10015</name>
</gene>
<reference evidence="7" key="1">
    <citation type="journal article" date="2021" name="PeerJ">
        <title>Extensive microbial diversity within the chicken gut microbiome revealed by metagenomics and culture.</title>
        <authorList>
            <person name="Gilroy R."/>
            <person name="Ravi A."/>
            <person name="Getino M."/>
            <person name="Pursley I."/>
            <person name="Horton D.L."/>
            <person name="Alikhan N.F."/>
            <person name="Baker D."/>
            <person name="Gharbi K."/>
            <person name="Hall N."/>
            <person name="Watson M."/>
            <person name="Adriaenssens E.M."/>
            <person name="Foster-Nyarko E."/>
            <person name="Jarju S."/>
            <person name="Secka A."/>
            <person name="Antonio M."/>
            <person name="Oren A."/>
            <person name="Chaudhuri R.R."/>
            <person name="La Ragione R."/>
            <person name="Hildebrand F."/>
            <person name="Pallen M.J."/>
        </authorList>
    </citation>
    <scope>NUCLEOTIDE SEQUENCE</scope>
    <source>
        <strain evidence="7">ChiGjej3B3-7470</strain>
    </source>
</reference>
<dbReference type="Gene3D" id="3.40.640.10">
    <property type="entry name" value="Type I PLP-dependent aspartate aminotransferase-like (Major domain)"/>
    <property type="match status" value="1"/>
</dbReference>
<accession>A0A921EQC9</accession>
<dbReference type="AlphaFoldDB" id="A0A921EQC9"/>
<dbReference type="SUPFAM" id="SSF53383">
    <property type="entry name" value="PLP-dependent transferases"/>
    <property type="match status" value="1"/>
</dbReference>
<evidence type="ECO:0000256" key="5">
    <source>
        <dbReference type="RuleBase" id="RU003693"/>
    </source>
</evidence>
<dbReference type="PROSITE" id="PS00599">
    <property type="entry name" value="AA_TRANSFER_CLASS_2"/>
    <property type="match status" value="1"/>
</dbReference>
<evidence type="ECO:0000259" key="6">
    <source>
        <dbReference type="Pfam" id="PF00155"/>
    </source>
</evidence>
<evidence type="ECO:0000256" key="2">
    <source>
        <dbReference type="ARBA" id="ARBA00022576"/>
    </source>
</evidence>
<dbReference type="InterPro" id="IPR015424">
    <property type="entry name" value="PyrdxlP-dep_Trfase"/>
</dbReference>
<evidence type="ECO:0000256" key="3">
    <source>
        <dbReference type="ARBA" id="ARBA00022679"/>
    </source>
</evidence>
<evidence type="ECO:0000313" key="7">
    <source>
        <dbReference type="EMBL" id="HJE52287.1"/>
    </source>
</evidence>
<dbReference type="InterPro" id="IPR004839">
    <property type="entry name" value="Aminotransferase_I/II_large"/>
</dbReference>
<dbReference type="GO" id="GO:0004400">
    <property type="term" value="F:histidinol-phosphate transaminase activity"/>
    <property type="evidence" value="ECO:0007669"/>
    <property type="project" value="UniProtKB-EC"/>
</dbReference>
<dbReference type="CDD" id="cd00609">
    <property type="entry name" value="AAT_like"/>
    <property type="match status" value="1"/>
</dbReference>
<dbReference type="Proteomes" id="UP000712713">
    <property type="component" value="Unassembled WGS sequence"/>
</dbReference>
<evidence type="ECO:0000256" key="4">
    <source>
        <dbReference type="ARBA" id="ARBA00022898"/>
    </source>
</evidence>
<proteinExistence type="inferred from homology"/>
<dbReference type="GO" id="GO:0030170">
    <property type="term" value="F:pyridoxal phosphate binding"/>
    <property type="evidence" value="ECO:0007669"/>
    <property type="project" value="InterPro"/>
</dbReference>
<evidence type="ECO:0000313" key="8">
    <source>
        <dbReference type="Proteomes" id="UP000712713"/>
    </source>
</evidence>
<dbReference type="NCBIfam" id="NF002878">
    <property type="entry name" value="PRK03321.1"/>
    <property type="match status" value="1"/>
</dbReference>
<dbReference type="PANTHER" id="PTHR43643">
    <property type="entry name" value="HISTIDINOL-PHOSPHATE AMINOTRANSFERASE 2"/>
    <property type="match status" value="1"/>
</dbReference>
<dbReference type="EC" id="2.6.1.9" evidence="7"/>
<dbReference type="InterPro" id="IPR001917">
    <property type="entry name" value="Aminotrans_II_pyridoxalP_BS"/>
</dbReference>
<name>A0A921EQC9_9ACTN</name>
<dbReference type="InterPro" id="IPR015421">
    <property type="entry name" value="PyrdxlP-dep_Trfase_major"/>
</dbReference>
<evidence type="ECO:0000256" key="1">
    <source>
        <dbReference type="ARBA" id="ARBA00001933"/>
    </source>
</evidence>
<dbReference type="InterPro" id="IPR024892">
    <property type="entry name" value="ArAT"/>
</dbReference>
<dbReference type="EMBL" id="DYZF01000252">
    <property type="protein sequence ID" value="HJE52287.1"/>
    <property type="molecule type" value="Genomic_DNA"/>
</dbReference>
<feature type="domain" description="Aminotransferase class I/classII large" evidence="6">
    <location>
        <begin position="28"/>
        <end position="279"/>
    </location>
</feature>
<reference evidence="7" key="2">
    <citation type="submission" date="2021-09" db="EMBL/GenBank/DDBJ databases">
        <authorList>
            <person name="Gilroy R."/>
        </authorList>
    </citation>
    <scope>NUCLEOTIDE SEQUENCE</scope>
    <source>
        <strain evidence="7">ChiGjej3B3-7470</strain>
    </source>
</reference>
<sequence>MAVRVRADLATIPSYKPGRSPAQGAATWFKLSSNESPYPPLPSVSEAISLQASMVHRYPDAAVADLTRVTADRLEVPMDRIVFGAGSVESISQVIRSVVGAGDEVIYAWRSFEAYPILTRGAGASPVEVPLTADHRHDLKAMLDAITPATRLIIVCTPNNPTGTAVTPEELQWFVEQVPPEIAILVDEAYYQFSDHPDLALGLAIGREHENVIVAHTFSKAYGLAGLRIGYALAPPNVAEAMRKVALPFGVTNLAQAAAQASYEADAELTERVRYIVSERG</sequence>
<comment type="caution">
    <text evidence="7">The sequence shown here is derived from an EMBL/GenBank/DDBJ whole genome shotgun (WGS) entry which is preliminary data.</text>
</comment>
<dbReference type="Pfam" id="PF00155">
    <property type="entry name" value="Aminotran_1_2"/>
    <property type="match status" value="1"/>
</dbReference>
<dbReference type="InterPro" id="IPR050106">
    <property type="entry name" value="HistidinolP_aminotransfase"/>
</dbReference>
<dbReference type="Gene3D" id="3.90.1150.10">
    <property type="entry name" value="Aspartate Aminotransferase, domain 1"/>
    <property type="match status" value="1"/>
</dbReference>